<evidence type="ECO:0000313" key="3">
    <source>
        <dbReference type="Proteomes" id="UP000663918"/>
    </source>
</evidence>
<feature type="compositionally biased region" description="Low complexity" evidence="1">
    <location>
        <begin position="1"/>
        <end position="13"/>
    </location>
</feature>
<accession>A0A975BZV4</accession>
<keyword evidence="3" id="KW-1185">Reference proteome</keyword>
<evidence type="ECO:0000256" key="1">
    <source>
        <dbReference type="SAM" id="MobiDB-lite"/>
    </source>
</evidence>
<dbReference type="EMBL" id="CP062222">
    <property type="protein sequence ID" value="QTC90224.1"/>
    <property type="molecule type" value="Genomic_DNA"/>
</dbReference>
<dbReference type="KEGG" id="bgoe:IFJ75_13145"/>
<gene>
    <name evidence="2" type="ORF">IFJ75_13145</name>
</gene>
<dbReference type="RefSeq" id="WP_207868645.1">
    <property type="nucleotide sequence ID" value="NZ_CP062222.1"/>
</dbReference>
<sequence length="143" mass="16137">MAAAGLGTLAAGAGDAGDCDPSPIPPEGWDRFAERKLEAFLRERDAARELARDLIRMMDGGPMEEAPMWHMTFLYRWRADHLGPEVAAMDRARAAEHPWAEEFWDEDGRLKPLWALDEAMLRLHRKEWRDQMGLPEGEAAGVP</sequence>
<dbReference type="Proteomes" id="UP000663918">
    <property type="component" value="Chromosome"/>
</dbReference>
<name>A0A975BZV4_9CAUL</name>
<protein>
    <submittedName>
        <fullName evidence="2">Uncharacterized protein</fullName>
    </submittedName>
</protein>
<reference evidence="2" key="1">
    <citation type="submission" date="2020-09" db="EMBL/GenBank/DDBJ databases">
        <title>Brevundimonas sp. LVF2 isolated from a puddle in Goettingen, Germany.</title>
        <authorList>
            <person name="Friedrich I."/>
            <person name="Klassen A."/>
            <person name="Hannes N."/>
            <person name="Schneider D."/>
            <person name="Hertel R."/>
            <person name="Daniel R."/>
        </authorList>
    </citation>
    <scope>NUCLEOTIDE SEQUENCE</scope>
    <source>
        <strain evidence="2">LVF2</strain>
    </source>
</reference>
<proteinExistence type="predicted"/>
<evidence type="ECO:0000313" key="2">
    <source>
        <dbReference type="EMBL" id="QTC90224.1"/>
    </source>
</evidence>
<dbReference type="AlphaFoldDB" id="A0A975BZV4"/>
<feature type="region of interest" description="Disordered" evidence="1">
    <location>
        <begin position="1"/>
        <end position="28"/>
    </location>
</feature>
<organism evidence="2 3">
    <name type="scientific">Brevundimonas goettingensis</name>
    <dbReference type="NCBI Taxonomy" id="2774190"/>
    <lineage>
        <taxon>Bacteria</taxon>
        <taxon>Pseudomonadati</taxon>
        <taxon>Pseudomonadota</taxon>
        <taxon>Alphaproteobacteria</taxon>
        <taxon>Caulobacterales</taxon>
        <taxon>Caulobacteraceae</taxon>
        <taxon>Brevundimonas</taxon>
    </lineage>
</organism>